<evidence type="ECO:0000259" key="3">
    <source>
        <dbReference type="PROSITE" id="PS51078"/>
    </source>
</evidence>
<comment type="caution">
    <text evidence="4">The sequence shown here is derived from an EMBL/GenBank/DDBJ whole genome shotgun (WGS) entry which is preliminary data.</text>
</comment>
<evidence type="ECO:0000313" key="5">
    <source>
        <dbReference type="Proteomes" id="UP000752292"/>
    </source>
</evidence>
<reference evidence="4" key="1">
    <citation type="submission" date="2020-07" db="EMBL/GenBank/DDBJ databases">
        <title>Huge and variable diversity of episymbiotic CPR bacteria and DPANN archaea in groundwater ecosystems.</title>
        <authorList>
            <person name="He C.Y."/>
            <person name="Keren R."/>
            <person name="Whittaker M."/>
            <person name="Farag I.F."/>
            <person name="Doudna J."/>
            <person name="Cate J.H.D."/>
            <person name="Banfield J.F."/>
        </authorList>
    </citation>
    <scope>NUCLEOTIDE SEQUENCE</scope>
    <source>
        <strain evidence="4">NC_groundwater_1370_Ag_S-0.2um_69_93</strain>
    </source>
</reference>
<name>A0A932ZXW5_UNCTE</name>
<keyword evidence="2" id="KW-0812">Transmembrane</keyword>
<feature type="compositionally biased region" description="Polar residues" evidence="1">
    <location>
        <begin position="78"/>
        <end position="89"/>
    </location>
</feature>
<accession>A0A932ZXW5</accession>
<dbReference type="Gene3D" id="3.30.450.40">
    <property type="match status" value="1"/>
</dbReference>
<feature type="domain" description="IclR-ED" evidence="3">
    <location>
        <begin position="1"/>
        <end position="55"/>
    </location>
</feature>
<sequence length="89" mass="9309">MGSFSAAAPLLDWSGGLFAVLVVAMPAAGLTKYNRSRVVERLVQTAEAISRLLQSRNGGISGHPRKEGARAAKASVRNGRNTGGSHDPH</sequence>
<dbReference type="PROSITE" id="PS51078">
    <property type="entry name" value="ICLR_ED"/>
    <property type="match status" value="1"/>
</dbReference>
<feature type="transmembrane region" description="Helical" evidence="2">
    <location>
        <begin position="13"/>
        <end position="31"/>
    </location>
</feature>
<dbReference type="InterPro" id="IPR029016">
    <property type="entry name" value="GAF-like_dom_sf"/>
</dbReference>
<feature type="region of interest" description="Disordered" evidence="1">
    <location>
        <begin position="56"/>
        <end position="89"/>
    </location>
</feature>
<keyword evidence="2" id="KW-1133">Transmembrane helix</keyword>
<dbReference type="SUPFAM" id="SSF55781">
    <property type="entry name" value="GAF domain-like"/>
    <property type="match status" value="1"/>
</dbReference>
<evidence type="ECO:0000256" key="2">
    <source>
        <dbReference type="SAM" id="Phobius"/>
    </source>
</evidence>
<evidence type="ECO:0000313" key="4">
    <source>
        <dbReference type="EMBL" id="MBI4252212.1"/>
    </source>
</evidence>
<dbReference type="AlphaFoldDB" id="A0A932ZXW5"/>
<protein>
    <recommendedName>
        <fullName evidence="3">IclR-ED domain-containing protein</fullName>
    </recommendedName>
</protein>
<dbReference type="EMBL" id="JACQRX010000309">
    <property type="protein sequence ID" value="MBI4252212.1"/>
    <property type="molecule type" value="Genomic_DNA"/>
</dbReference>
<evidence type="ECO:0000256" key="1">
    <source>
        <dbReference type="SAM" id="MobiDB-lite"/>
    </source>
</evidence>
<dbReference type="Proteomes" id="UP000752292">
    <property type="component" value="Unassembled WGS sequence"/>
</dbReference>
<proteinExistence type="predicted"/>
<organism evidence="4 5">
    <name type="scientific">Tectimicrobiota bacterium</name>
    <dbReference type="NCBI Taxonomy" id="2528274"/>
    <lineage>
        <taxon>Bacteria</taxon>
        <taxon>Pseudomonadati</taxon>
        <taxon>Nitrospinota/Tectimicrobiota group</taxon>
        <taxon>Candidatus Tectimicrobiota</taxon>
    </lineage>
</organism>
<dbReference type="InterPro" id="IPR014757">
    <property type="entry name" value="Tscrpt_reg_IclR_C"/>
</dbReference>
<gene>
    <name evidence="4" type="ORF">HY618_07105</name>
</gene>
<keyword evidence="2" id="KW-0472">Membrane</keyword>